<sequence length="385" mass="42716">MNADVESCKSNSVLYDSRFRRLLENKRVPAYSIAVLKGGKIVYRLAEGTTSSKNTRFNVGSVSKLVTGAALVQLVEEGKLCIDDPVALHIPEYPLKQVALLHLLNHTAGYDTSVVESFGFPSRQAEVRKYLSRIYEINELKYQLGERSEYFTLGYCILMDVIERVSGMPFESFVRKRLFLPAGMNDSSFDPASLADRPFVLPWDAGRGDYLREEAMTAVMGDRGLFTTADDLLKFGRLFLSDGDTGKGDRVLSGGDSGEREPILSDGDNSGSKAVAPLFSKAAIDFMRRSIPGITPTKTPVFWRKGEADGYGCFGDLNSEEAIGHTGFTGCMLLIDPARDTVAALLTNSLEWHADWRNYRLLCNLVMALPHPGEERREADEDRPR</sequence>
<protein>
    <submittedName>
        <fullName evidence="4">Beta-lactamase family protein</fullName>
    </submittedName>
</protein>
<accession>A0A7Z2VNH1</accession>
<evidence type="ECO:0000259" key="3">
    <source>
        <dbReference type="Pfam" id="PF00144"/>
    </source>
</evidence>
<keyword evidence="5" id="KW-1185">Reference proteome</keyword>
<dbReference type="RefSeq" id="WP_169282825.1">
    <property type="nucleotide sequence ID" value="NZ_CP051680.1"/>
</dbReference>
<dbReference type="InterPro" id="IPR001466">
    <property type="entry name" value="Beta-lactam-related"/>
</dbReference>
<dbReference type="PANTHER" id="PTHR43283">
    <property type="entry name" value="BETA-LACTAMASE-RELATED"/>
    <property type="match status" value="1"/>
</dbReference>
<feature type="domain" description="Beta-lactamase-related" evidence="3">
    <location>
        <begin position="16"/>
        <end position="356"/>
    </location>
</feature>
<dbReference type="Proteomes" id="UP000502248">
    <property type="component" value="Chromosome"/>
</dbReference>
<dbReference type="PANTHER" id="PTHR43283:SF11">
    <property type="entry name" value="BETA-LACTAMASE-RELATED DOMAIN-CONTAINING PROTEIN"/>
    <property type="match status" value="1"/>
</dbReference>
<dbReference type="InterPro" id="IPR012338">
    <property type="entry name" value="Beta-lactam/transpept-like"/>
</dbReference>
<evidence type="ECO:0000313" key="4">
    <source>
        <dbReference type="EMBL" id="QJD86576.1"/>
    </source>
</evidence>
<dbReference type="EMBL" id="CP051680">
    <property type="protein sequence ID" value="QJD86576.1"/>
    <property type="molecule type" value="Genomic_DNA"/>
</dbReference>
<dbReference type="Gene3D" id="3.40.710.10">
    <property type="entry name" value="DD-peptidase/beta-lactamase superfamily"/>
    <property type="match status" value="1"/>
</dbReference>
<dbReference type="Pfam" id="PF00144">
    <property type="entry name" value="Beta-lactamase"/>
    <property type="match status" value="1"/>
</dbReference>
<dbReference type="SUPFAM" id="SSF56601">
    <property type="entry name" value="beta-lactamase/transpeptidase-like"/>
    <property type="match status" value="1"/>
</dbReference>
<feature type="region of interest" description="Disordered" evidence="2">
    <location>
        <begin position="250"/>
        <end position="269"/>
    </location>
</feature>
<name>A0A7Z2VNH1_9BACL</name>
<dbReference type="KEGG" id="cheb:HH215_27650"/>
<evidence type="ECO:0000256" key="1">
    <source>
        <dbReference type="ARBA" id="ARBA00022801"/>
    </source>
</evidence>
<dbReference type="AlphaFoldDB" id="A0A7Z2VNH1"/>
<reference evidence="4 5" key="1">
    <citation type="submission" date="2020-04" db="EMBL/GenBank/DDBJ databases">
        <title>Genome sequencing of novel species.</title>
        <authorList>
            <person name="Heo J."/>
            <person name="Kim S.-J."/>
            <person name="Kim J.-S."/>
            <person name="Hong S.-B."/>
            <person name="Kwon S.-W."/>
        </authorList>
    </citation>
    <scope>NUCLEOTIDE SEQUENCE [LARGE SCALE GENOMIC DNA]</scope>
    <source>
        <strain evidence="4 5">MFER-1</strain>
    </source>
</reference>
<dbReference type="GO" id="GO:0016787">
    <property type="term" value="F:hydrolase activity"/>
    <property type="evidence" value="ECO:0007669"/>
    <property type="project" value="UniProtKB-KW"/>
</dbReference>
<evidence type="ECO:0000313" key="5">
    <source>
        <dbReference type="Proteomes" id="UP000502248"/>
    </source>
</evidence>
<proteinExistence type="predicted"/>
<dbReference type="InterPro" id="IPR050789">
    <property type="entry name" value="Diverse_Enzym_Activities"/>
</dbReference>
<gene>
    <name evidence="4" type="ORF">HH215_27650</name>
</gene>
<keyword evidence="1" id="KW-0378">Hydrolase</keyword>
<organism evidence="4 5">
    <name type="scientific">Cohnella herbarum</name>
    <dbReference type="NCBI Taxonomy" id="2728023"/>
    <lineage>
        <taxon>Bacteria</taxon>
        <taxon>Bacillati</taxon>
        <taxon>Bacillota</taxon>
        <taxon>Bacilli</taxon>
        <taxon>Bacillales</taxon>
        <taxon>Paenibacillaceae</taxon>
        <taxon>Cohnella</taxon>
    </lineage>
</organism>
<evidence type="ECO:0000256" key="2">
    <source>
        <dbReference type="SAM" id="MobiDB-lite"/>
    </source>
</evidence>